<dbReference type="EMBL" id="ADGQ01000074">
    <property type="protein sequence ID" value="EFM63928.1"/>
    <property type="molecule type" value="Genomic_DNA"/>
</dbReference>
<dbReference type="CDD" id="cd00502">
    <property type="entry name" value="DHQase_I"/>
    <property type="match status" value="1"/>
</dbReference>
<name>E0E598_9FIRM</name>
<keyword evidence="5" id="KW-0028">Amino-acid biosynthesis</keyword>
<keyword evidence="7" id="KW-1185">Reference proteome</keyword>
<keyword evidence="2 5" id="KW-0057">Aromatic amino acid biosynthesis</keyword>
<protein>
    <recommendedName>
        <fullName evidence="5">3-dehydroquinate dehydratase</fullName>
        <shortName evidence="5">3-dehydroquinase</shortName>
        <ecNumber evidence="5">4.2.1.10</ecNumber>
    </recommendedName>
    <alternativeName>
        <fullName evidence="5">Type I DHQase</fullName>
    </alternativeName>
    <alternativeName>
        <fullName evidence="5">Type I dehydroquinase</fullName>
        <shortName evidence="5">DHQ1</shortName>
    </alternativeName>
</protein>
<dbReference type="GeneID" id="84801481"/>
<dbReference type="AlphaFoldDB" id="E0E598"/>
<feature type="binding site" evidence="5">
    <location>
        <position position="233"/>
    </location>
    <ligand>
        <name>3-dehydroquinate</name>
        <dbReference type="ChEBI" id="CHEBI:32364"/>
    </ligand>
</feature>
<dbReference type="GO" id="GO:0046279">
    <property type="term" value="P:3,4-dihydroxybenzoate biosynthetic process"/>
    <property type="evidence" value="ECO:0007669"/>
    <property type="project" value="UniProtKB-ARBA"/>
</dbReference>
<dbReference type="RefSeq" id="WP_007791568.1">
    <property type="nucleotide sequence ID" value="NZ_ADGQ01000074.1"/>
</dbReference>
<feature type="binding site" evidence="5">
    <location>
        <position position="229"/>
    </location>
    <ligand>
        <name>3-dehydroquinate</name>
        <dbReference type="ChEBI" id="CHEBI:32364"/>
    </ligand>
</feature>
<evidence type="ECO:0000256" key="4">
    <source>
        <dbReference type="ARBA" id="ARBA00023270"/>
    </source>
</evidence>
<keyword evidence="3 5" id="KW-0456">Lyase</keyword>
<evidence type="ECO:0000256" key="1">
    <source>
        <dbReference type="ARBA" id="ARBA00001864"/>
    </source>
</evidence>
<evidence type="ECO:0000256" key="2">
    <source>
        <dbReference type="ARBA" id="ARBA00023141"/>
    </source>
</evidence>
<dbReference type="NCBIfam" id="TIGR01093">
    <property type="entry name" value="aroD"/>
    <property type="match status" value="1"/>
</dbReference>
<feature type="binding site" evidence="5">
    <location>
        <begin position="44"/>
        <end position="46"/>
    </location>
    <ligand>
        <name>3-dehydroquinate</name>
        <dbReference type="ChEBI" id="CHEBI:32364"/>
    </ligand>
</feature>
<accession>E0E598</accession>
<dbReference type="PANTHER" id="PTHR43699">
    <property type="entry name" value="3-DEHYDROQUINATE DEHYDRATASE"/>
    <property type="match status" value="1"/>
</dbReference>
<dbReference type="GO" id="GO:0003855">
    <property type="term" value="F:3-dehydroquinate dehydratase activity"/>
    <property type="evidence" value="ECO:0007669"/>
    <property type="project" value="UniProtKB-UniRule"/>
</dbReference>
<comment type="function">
    <text evidence="5">Involved in the third step of the chorismate pathway, which leads to the biosynthesis of aromatic amino acids. Catalyzes the cis-dehydration of 3-dehydroquinate (DHQ) and introduces the first double bond of the aromatic ring to yield 3-dehydroshikimate.</text>
</comment>
<dbReference type="UniPathway" id="UPA00053">
    <property type="reaction ID" value="UER00086"/>
</dbReference>
<dbReference type="FunFam" id="3.20.20.70:FF:000047">
    <property type="entry name" value="3-dehydroquinate dehydratase"/>
    <property type="match status" value="1"/>
</dbReference>
<evidence type="ECO:0000256" key="3">
    <source>
        <dbReference type="ARBA" id="ARBA00023239"/>
    </source>
</evidence>
<keyword evidence="4 5" id="KW-0704">Schiff base</keyword>
<dbReference type="InterPro" id="IPR013785">
    <property type="entry name" value="Aldolase_TIM"/>
</dbReference>
<dbReference type="Proteomes" id="UP000003244">
    <property type="component" value="Unassembled WGS sequence"/>
</dbReference>
<comment type="caution">
    <text evidence="5">Lacks conserved residue(s) required for the propagation of feature annotation.</text>
</comment>
<comment type="caution">
    <text evidence="6">The sequence shown here is derived from an EMBL/GenBank/DDBJ whole genome shotgun (WGS) entry which is preliminary data.</text>
</comment>
<sequence>MAKIGNIVLGQGLPKICIPLVARDEEGINRELDLMAGLDFDIVELRLDYFEGLEDYTRLKDLVGLIKNRLNKPLIVTLRTKNEGGNADLSEAAYFDLLEKIIEDRLAEAIDIEYMREQERVVKLVALAKDKGLTSILSNHDFDSTPAREEIVTRLETMIGMEVDVAKIALMPTCPEDVLSLLGASSQVKAKYPDQALICISMGHLGMISRLAGQVFGSDMTFASGLEASAPGQLSAENLRKLLEVLAL</sequence>
<reference evidence="6 7" key="1">
    <citation type="submission" date="2010-08" db="EMBL/GenBank/DDBJ databases">
        <authorList>
            <person name="Harkins D.M."/>
            <person name="Madupu R."/>
            <person name="Durkin A.S."/>
            <person name="Torralba M."/>
            <person name="Methe B."/>
            <person name="Sutton G.G."/>
            <person name="Nelson K.E."/>
        </authorList>
    </citation>
    <scope>NUCLEOTIDE SEQUENCE [LARGE SCALE GENOMIC DNA]</scope>
    <source>
        <strain evidence="6 7">DSM 17678</strain>
    </source>
</reference>
<dbReference type="EC" id="4.2.1.10" evidence="5"/>
<dbReference type="SUPFAM" id="SSF51569">
    <property type="entry name" value="Aldolase"/>
    <property type="match status" value="1"/>
</dbReference>
<proteinExistence type="inferred from homology"/>
<dbReference type="eggNOG" id="COG0710">
    <property type="taxonomic scope" value="Bacteria"/>
</dbReference>
<dbReference type="InterPro" id="IPR050146">
    <property type="entry name" value="Type-I_3-dehydroquinase"/>
</dbReference>
<dbReference type="STRING" id="596315.HMPREF0634_0068"/>
<feature type="active site" description="Schiff-base intermediate with substrate" evidence="5">
    <location>
        <position position="167"/>
    </location>
</feature>
<dbReference type="PANTHER" id="PTHR43699:SF1">
    <property type="entry name" value="3-DEHYDROQUINATE DEHYDRATASE"/>
    <property type="match status" value="1"/>
</dbReference>
<organism evidence="6 7">
    <name type="scientific">Peptostreptococcus stomatis DSM 17678</name>
    <dbReference type="NCBI Taxonomy" id="596315"/>
    <lineage>
        <taxon>Bacteria</taxon>
        <taxon>Bacillati</taxon>
        <taxon>Bacillota</taxon>
        <taxon>Clostridia</taxon>
        <taxon>Peptostreptococcales</taxon>
        <taxon>Peptostreptococcaceae</taxon>
        <taxon>Peptostreptococcus</taxon>
    </lineage>
</organism>
<feature type="active site" description="Proton donor/acceptor" evidence="5">
    <location>
        <position position="140"/>
    </location>
</feature>
<dbReference type="GO" id="GO:0009423">
    <property type="term" value="P:chorismate biosynthetic process"/>
    <property type="evidence" value="ECO:0007669"/>
    <property type="project" value="UniProtKB-UniRule"/>
</dbReference>
<dbReference type="OrthoDB" id="9813659at2"/>
<dbReference type="GO" id="GO:0009073">
    <property type="term" value="P:aromatic amino acid family biosynthetic process"/>
    <property type="evidence" value="ECO:0007669"/>
    <property type="project" value="UniProtKB-KW"/>
</dbReference>
<comment type="subunit">
    <text evidence="5">Homodimer.</text>
</comment>
<evidence type="ECO:0000313" key="6">
    <source>
        <dbReference type="EMBL" id="EFM63928.1"/>
    </source>
</evidence>
<feature type="binding site" evidence="5">
    <location>
        <position position="210"/>
    </location>
    <ligand>
        <name>3-dehydroquinate</name>
        <dbReference type="ChEBI" id="CHEBI:32364"/>
    </ligand>
</feature>
<comment type="pathway">
    <text evidence="5">Metabolic intermediate biosynthesis; chorismate biosynthesis; chorismate from D-erythrose 4-phosphate and phosphoenolpyruvate: step 3/7.</text>
</comment>
<comment type="catalytic activity">
    <reaction evidence="1 5">
        <text>3-dehydroquinate = 3-dehydroshikimate + H2O</text>
        <dbReference type="Rhea" id="RHEA:21096"/>
        <dbReference type="ChEBI" id="CHEBI:15377"/>
        <dbReference type="ChEBI" id="CHEBI:16630"/>
        <dbReference type="ChEBI" id="CHEBI:32364"/>
        <dbReference type="EC" id="4.2.1.10"/>
    </reaction>
</comment>
<evidence type="ECO:0000313" key="7">
    <source>
        <dbReference type="Proteomes" id="UP000003244"/>
    </source>
</evidence>
<dbReference type="Pfam" id="PF01487">
    <property type="entry name" value="DHquinase_I"/>
    <property type="match status" value="1"/>
</dbReference>
<comment type="similarity">
    <text evidence="5">Belongs to the type-I 3-dehydroquinase family.</text>
</comment>
<dbReference type="InterPro" id="IPR001381">
    <property type="entry name" value="DHquinase_I"/>
</dbReference>
<evidence type="ECO:0000256" key="5">
    <source>
        <dbReference type="HAMAP-Rule" id="MF_00214"/>
    </source>
</evidence>
<gene>
    <name evidence="5 6" type="primary">aroD</name>
    <name evidence="6" type="ORF">HMPREF0634_0068</name>
</gene>
<feature type="binding site" evidence="5">
    <location>
        <position position="79"/>
    </location>
    <ligand>
        <name>3-dehydroquinate</name>
        <dbReference type="ChEBI" id="CHEBI:32364"/>
    </ligand>
</feature>
<dbReference type="Gene3D" id="3.20.20.70">
    <property type="entry name" value="Aldolase class I"/>
    <property type="match status" value="1"/>
</dbReference>
<dbReference type="GO" id="GO:0008652">
    <property type="term" value="P:amino acid biosynthetic process"/>
    <property type="evidence" value="ECO:0007669"/>
    <property type="project" value="UniProtKB-KW"/>
</dbReference>
<dbReference type="HAMAP" id="MF_00214">
    <property type="entry name" value="AroD"/>
    <property type="match status" value="1"/>
</dbReference>